<dbReference type="EMBL" id="UARK01000033">
    <property type="protein sequence ID" value="SPW33160.1"/>
    <property type="molecule type" value="Genomic_DNA"/>
</dbReference>
<dbReference type="Proteomes" id="UP000249886">
    <property type="component" value="Unassembled WGS sequence"/>
</dbReference>
<dbReference type="InterPro" id="IPR011089">
    <property type="entry name" value="GmrSD_C"/>
</dbReference>
<dbReference type="PANTHER" id="PTHR35149:SF2">
    <property type="entry name" value="DUF262 DOMAIN-CONTAINING PROTEIN"/>
    <property type="match status" value="1"/>
</dbReference>
<accession>A0A6H9XXT6</accession>
<dbReference type="InterPro" id="IPR004919">
    <property type="entry name" value="GmrSD_N"/>
</dbReference>
<dbReference type="Pfam" id="PF07510">
    <property type="entry name" value="GmrSD_C"/>
    <property type="match status" value="1"/>
</dbReference>
<feature type="domain" description="GmrSD restriction endonucleases C-terminal" evidence="2">
    <location>
        <begin position="417"/>
        <end position="552"/>
    </location>
</feature>
<comment type="caution">
    <text evidence="3">The sequence shown here is derived from an EMBL/GenBank/DDBJ whole genome shotgun (WGS) entry which is preliminary data.</text>
</comment>
<dbReference type="RefSeq" id="WP_005526977.1">
    <property type="nucleotide sequence ID" value="NZ_CP050134.2"/>
</dbReference>
<dbReference type="Pfam" id="PF03235">
    <property type="entry name" value="GmrSD_N"/>
    <property type="match status" value="1"/>
</dbReference>
<evidence type="ECO:0000313" key="3">
    <source>
        <dbReference type="EMBL" id="SPW33160.1"/>
    </source>
</evidence>
<proteinExistence type="predicted"/>
<sequence>MGTTVPLQPIAAVEINLDKLFTDEYEFVIPEYQRPYTWGVEHAVQLLVDLQEALERDLDEPYFLGSIVLVKDAQSPRAEVIDGQQRLVTLTLLLAVLRDIVEDPSLRKDIHERVEKPAVEWEEKPAKPRLTLRRRDIEFFYQYVQKSDATEDVVRLSNNLAVTESQRAIRDNVKALREQLFDWTRNDLANLYKMLRDRTMLVVVSTPDLNSAYRIFNVMNARGLPLLPSDIFKSQVIGEISESSRREYADRWENLEQELGREEFGTLFVYIRAILTQAHATRNLLSEFPEQILSKWQGEAFIDEVLEPYAQADVRLRAQDFHGGPLWESVNNWLKRLSQLNNNDWRPVALWALKEHDDDPKFLNAFFEKLERLAASMLVRRLYRNVRLTRYMALLKQLIAGHGLRSTEFELSEDEKKATREQLDSEIYSSSSTALPKYVLLRLDSILADDPGVSYDHKTISIEHVLPQNPKEGSQWLEWFSDGERAWWTHRLGNLVLLNKSKNSRARNYDFDYKKKSYFLKNGVSVFALTTGVLQETKWTPNVVMRRHIELIGLLEDTWKLR</sequence>
<feature type="domain" description="GmrSD restriction endonucleases N-terminal" evidence="1">
    <location>
        <begin position="18"/>
        <end position="236"/>
    </location>
</feature>
<reference evidence="3 4" key="1">
    <citation type="submission" date="2018-06" db="EMBL/GenBank/DDBJ databases">
        <authorList>
            <consortium name="Pathogen Informatics"/>
            <person name="Doyle S."/>
        </authorList>
    </citation>
    <scope>NUCLEOTIDE SEQUENCE [LARGE SCALE GENOMIC DNA]</scope>
    <source>
        <strain evidence="3 4">NCTC10254</strain>
    </source>
</reference>
<dbReference type="GeneID" id="84575070"/>
<evidence type="ECO:0000259" key="1">
    <source>
        <dbReference type="Pfam" id="PF03235"/>
    </source>
</evidence>
<protein>
    <submittedName>
        <fullName evidence="3">Uncharacterized conserved protein</fullName>
    </submittedName>
</protein>
<evidence type="ECO:0000259" key="2">
    <source>
        <dbReference type="Pfam" id="PF07510"/>
    </source>
</evidence>
<dbReference type="PANTHER" id="PTHR35149">
    <property type="entry name" value="SLL5132 PROTEIN"/>
    <property type="match status" value="1"/>
</dbReference>
<gene>
    <name evidence="3" type="ORF">NCTC10254_02323</name>
</gene>
<organism evidence="3 4">
    <name type="scientific">Corynebacterium matruchotii</name>
    <dbReference type="NCBI Taxonomy" id="43768"/>
    <lineage>
        <taxon>Bacteria</taxon>
        <taxon>Bacillati</taxon>
        <taxon>Actinomycetota</taxon>
        <taxon>Actinomycetes</taxon>
        <taxon>Mycobacteriales</taxon>
        <taxon>Corynebacteriaceae</taxon>
        <taxon>Corynebacterium</taxon>
    </lineage>
</organism>
<name>A0A6H9XXT6_9CORY</name>
<evidence type="ECO:0000313" key="4">
    <source>
        <dbReference type="Proteomes" id="UP000249886"/>
    </source>
</evidence>
<dbReference type="AlphaFoldDB" id="A0A6H9XXT6"/>